<keyword evidence="10" id="KW-1185">Reference proteome</keyword>
<feature type="active site" evidence="7">
    <location>
        <position position="47"/>
    </location>
</feature>
<dbReference type="PANTHER" id="PTHR43774">
    <property type="entry name" value="PEPTIDE METHIONINE SULFOXIDE REDUCTASE"/>
    <property type="match status" value="1"/>
</dbReference>
<protein>
    <recommendedName>
        <fullName evidence="7">Peptide methionine sulfoxide reductase MsrA</fullName>
        <shortName evidence="7">Protein-methionine-S-oxide reductase</shortName>
        <ecNumber evidence="7">1.8.4.11</ecNumber>
    </recommendedName>
    <alternativeName>
        <fullName evidence="7">Peptide-methionine (S)-S-oxide reductase</fullName>
        <shortName evidence="7">Peptide Met(O) reductase</shortName>
    </alternativeName>
</protein>
<dbReference type="Gene3D" id="3.30.1060.10">
    <property type="entry name" value="Peptide methionine sulphoxide reductase MsrA"/>
    <property type="match status" value="1"/>
</dbReference>
<dbReference type="InterPro" id="IPR011057">
    <property type="entry name" value="Mss4-like_sf"/>
</dbReference>
<dbReference type="Pfam" id="PF01641">
    <property type="entry name" value="SelR"/>
    <property type="match status" value="1"/>
</dbReference>
<dbReference type="PROSITE" id="PS51790">
    <property type="entry name" value="MSRB"/>
    <property type="match status" value="1"/>
</dbReference>
<evidence type="ECO:0000313" key="10">
    <source>
        <dbReference type="Proteomes" id="UP001519887"/>
    </source>
</evidence>
<evidence type="ECO:0000256" key="6">
    <source>
        <dbReference type="ARBA" id="ARBA00048782"/>
    </source>
</evidence>
<dbReference type="InterPro" id="IPR002569">
    <property type="entry name" value="Met_Sox_Rdtase_MsrA_dom"/>
</dbReference>
<organism evidence="9 10">
    <name type="scientific">Paenibacillus sepulcri</name>
    <dbReference type="NCBI Taxonomy" id="359917"/>
    <lineage>
        <taxon>Bacteria</taxon>
        <taxon>Bacillati</taxon>
        <taxon>Bacillota</taxon>
        <taxon>Bacilli</taxon>
        <taxon>Bacillales</taxon>
        <taxon>Paenibacillaceae</taxon>
        <taxon>Paenibacillus</taxon>
    </lineage>
</organism>
<proteinExistence type="inferred from homology"/>
<dbReference type="InterPro" id="IPR002579">
    <property type="entry name" value="Met_Sox_Rdtase_MsrB_dom"/>
</dbReference>
<comment type="function">
    <text evidence="7">Has an important function as a repair enzyme for proteins that have been inactivated by oxidation. Catalyzes the reversible oxidation-reduction of methionine sulfoxide in proteins to methionine.</text>
</comment>
<evidence type="ECO:0000259" key="8">
    <source>
        <dbReference type="PROSITE" id="PS51790"/>
    </source>
</evidence>
<dbReference type="InterPro" id="IPR036509">
    <property type="entry name" value="Met_Sox_Rdtase_MsrA_sf"/>
</dbReference>
<evidence type="ECO:0000256" key="2">
    <source>
        <dbReference type="ARBA" id="ARBA00023002"/>
    </source>
</evidence>
<comment type="caution">
    <text evidence="9">The sequence shown here is derived from an EMBL/GenBank/DDBJ whole genome shotgun (WGS) entry which is preliminary data.</text>
</comment>
<comment type="catalytic activity">
    <reaction evidence="4 7">
        <text>L-methionyl-[protein] + [thioredoxin]-disulfide + H2O = L-methionyl-(S)-S-oxide-[protein] + [thioredoxin]-dithiol</text>
        <dbReference type="Rhea" id="RHEA:14217"/>
        <dbReference type="Rhea" id="RHEA-COMP:10698"/>
        <dbReference type="Rhea" id="RHEA-COMP:10700"/>
        <dbReference type="Rhea" id="RHEA-COMP:12313"/>
        <dbReference type="Rhea" id="RHEA-COMP:12315"/>
        <dbReference type="ChEBI" id="CHEBI:15377"/>
        <dbReference type="ChEBI" id="CHEBI:16044"/>
        <dbReference type="ChEBI" id="CHEBI:29950"/>
        <dbReference type="ChEBI" id="CHEBI:44120"/>
        <dbReference type="ChEBI" id="CHEBI:50058"/>
        <dbReference type="EC" id="1.8.4.11"/>
    </reaction>
</comment>
<dbReference type="SUPFAM" id="SSF55068">
    <property type="entry name" value="Peptide methionine sulfoxide reductase"/>
    <property type="match status" value="1"/>
</dbReference>
<feature type="domain" description="MsrB" evidence="8">
    <location>
        <begin position="213"/>
        <end position="335"/>
    </location>
</feature>
<dbReference type="Proteomes" id="UP001519887">
    <property type="component" value="Unassembled WGS sequence"/>
</dbReference>
<dbReference type="EC" id="1.8.4.11" evidence="7"/>
<comment type="catalytic activity">
    <reaction evidence="5">
        <text>L-methionyl-[protein] + [thioredoxin]-disulfide + H2O = L-methionyl-(R)-S-oxide-[protein] + [thioredoxin]-dithiol</text>
        <dbReference type="Rhea" id="RHEA:24164"/>
        <dbReference type="Rhea" id="RHEA-COMP:10698"/>
        <dbReference type="Rhea" id="RHEA-COMP:10700"/>
        <dbReference type="Rhea" id="RHEA-COMP:12313"/>
        <dbReference type="Rhea" id="RHEA-COMP:12314"/>
        <dbReference type="ChEBI" id="CHEBI:15377"/>
        <dbReference type="ChEBI" id="CHEBI:16044"/>
        <dbReference type="ChEBI" id="CHEBI:29950"/>
        <dbReference type="ChEBI" id="CHEBI:45764"/>
        <dbReference type="ChEBI" id="CHEBI:50058"/>
        <dbReference type="EC" id="1.8.4.12"/>
    </reaction>
</comment>
<evidence type="ECO:0000256" key="7">
    <source>
        <dbReference type="HAMAP-Rule" id="MF_01401"/>
    </source>
</evidence>
<keyword evidence="2 7" id="KW-0560">Oxidoreductase</keyword>
<comment type="catalytic activity">
    <reaction evidence="6 7">
        <text>[thioredoxin]-disulfide + L-methionine + H2O = L-methionine (S)-S-oxide + [thioredoxin]-dithiol</text>
        <dbReference type="Rhea" id="RHEA:19993"/>
        <dbReference type="Rhea" id="RHEA-COMP:10698"/>
        <dbReference type="Rhea" id="RHEA-COMP:10700"/>
        <dbReference type="ChEBI" id="CHEBI:15377"/>
        <dbReference type="ChEBI" id="CHEBI:29950"/>
        <dbReference type="ChEBI" id="CHEBI:50058"/>
        <dbReference type="ChEBI" id="CHEBI:57844"/>
        <dbReference type="ChEBI" id="CHEBI:58772"/>
        <dbReference type="EC" id="1.8.4.11"/>
    </reaction>
</comment>
<name>A0ABS7C381_9BACL</name>
<accession>A0ABS7C381</accession>
<keyword evidence="3" id="KW-0511">Multifunctional enzyme</keyword>
<sequence length="367" mass="42269">MIRYLFLRYTKSELRAIAAKQPSKIEGVNPLKVTDKKEQLATFAGGCFWCMVKPFDELPGIVSIISGYTGGHTVNPTYEEVCTETTGHAEAVQITFQPDIFPYERLLELFWQQIDPTDKGGQFHDRGYSYRTAIFVHNEEQREKAEASKRALKASGRFKGPIVTEIVTAGPFYPAEEYHQDYYKYHHVDYNMYRKYSGRDDFAQHNWNTAKDKKQLRKQLTALQYEVTQNGAAEPAYRNEYWDNDREGLYVDIINGDPLFSSLDKFDSATGYPSFSKPIEEGFIRGEGDLSSGQVRTAVRSRLSNSHLGHLFNDGPGPTRLHYRLNSASLRFVPKEMLEQEGYGRYVKLFTTNESCYLREINPEYLR</sequence>
<evidence type="ECO:0000256" key="4">
    <source>
        <dbReference type="ARBA" id="ARBA00047806"/>
    </source>
</evidence>
<dbReference type="EMBL" id="JAHZIK010000347">
    <property type="protein sequence ID" value="MBW7455350.1"/>
    <property type="molecule type" value="Genomic_DNA"/>
</dbReference>
<dbReference type="HAMAP" id="MF_01401">
    <property type="entry name" value="MsrA"/>
    <property type="match status" value="1"/>
</dbReference>
<gene>
    <name evidence="7 9" type="primary">msrA</name>
    <name evidence="9" type="ORF">K0U00_15095</name>
</gene>
<dbReference type="NCBIfam" id="TIGR00357">
    <property type="entry name" value="peptide-methionine (R)-S-oxide reductase MsrB"/>
    <property type="match status" value="1"/>
</dbReference>
<reference evidence="9 10" key="1">
    <citation type="submission" date="2021-07" db="EMBL/GenBank/DDBJ databases">
        <title>Paenibacillus radiodurans sp. nov., isolated from the southeastern edge of Tengger Desert.</title>
        <authorList>
            <person name="Zhang G."/>
        </authorList>
    </citation>
    <scope>NUCLEOTIDE SEQUENCE [LARGE SCALE GENOMIC DNA]</scope>
    <source>
        <strain evidence="9 10">CCM 7311</strain>
    </source>
</reference>
<dbReference type="GO" id="GO:0008113">
    <property type="term" value="F:peptide-methionine (S)-S-oxide reductase activity"/>
    <property type="evidence" value="ECO:0007669"/>
    <property type="project" value="UniProtKB-EC"/>
</dbReference>
<dbReference type="SUPFAM" id="SSF51316">
    <property type="entry name" value="Mss4-like"/>
    <property type="match status" value="1"/>
</dbReference>
<dbReference type="PANTHER" id="PTHR43774:SF1">
    <property type="entry name" value="PEPTIDE METHIONINE SULFOXIDE REDUCTASE MSRA 2"/>
    <property type="match status" value="1"/>
</dbReference>
<evidence type="ECO:0000256" key="3">
    <source>
        <dbReference type="ARBA" id="ARBA00023268"/>
    </source>
</evidence>
<comment type="similarity">
    <text evidence="1 7">Belongs to the MsrA Met sulfoxide reductase family.</text>
</comment>
<dbReference type="NCBIfam" id="TIGR00401">
    <property type="entry name" value="msrA"/>
    <property type="match status" value="1"/>
</dbReference>
<evidence type="ECO:0000256" key="1">
    <source>
        <dbReference type="ARBA" id="ARBA00005591"/>
    </source>
</evidence>
<evidence type="ECO:0000256" key="5">
    <source>
        <dbReference type="ARBA" id="ARBA00048488"/>
    </source>
</evidence>
<dbReference type="Pfam" id="PF01625">
    <property type="entry name" value="PMSR"/>
    <property type="match status" value="1"/>
</dbReference>
<dbReference type="Gene3D" id="2.170.150.20">
    <property type="entry name" value="Peptide methionine sulfoxide reductase"/>
    <property type="match status" value="1"/>
</dbReference>
<evidence type="ECO:0000313" key="9">
    <source>
        <dbReference type="EMBL" id="MBW7455350.1"/>
    </source>
</evidence>